<name>A0A1W5BGX7_CIOIN</name>
<sequence>MMNKTFTGKLSILSKTTCQSYTKPSRCAKLYEMKLKTNTMVSCRIIPCVHFMDAASDKTKEIKTISLDKTKQTISGISKQWNHFYQKYEQFIGLTDVQNAQNQVQKREEHFLQARAEERRAVREVLAIRDQLKHVRERLSHVNYSNPLYPQLANEQHELVTKEEGMKLTLENAEENERDSFQKLSAAMRNSYEKERARVEQTKNWSLIGSIIGTILGMIGGSYINRVRTNDLRHMIVEHDHSKDIQEDIAKVLPFVHERYEDIKDSVSQLQACLVRGLLDNPPEENETEGNTMVFRQFDVQLKELKALCNSISVRLQHQTSPTTTSTTVTKTLSELNQKLERLEELLGKETKSEHLVQKSSNDQESKTEITQAKVDNLPNADSSQFGLSSPVTAVLWGAIITAVYYIITV</sequence>
<protein>
    <submittedName>
        <fullName evidence="3">Coiled-coil domain-containing protein 51-like</fullName>
    </submittedName>
</protein>
<evidence type="ECO:0000313" key="4">
    <source>
        <dbReference type="Proteomes" id="UP000008144"/>
    </source>
</evidence>
<keyword evidence="4" id="KW-1185">Reference proteome</keyword>
<reference evidence="3" key="2">
    <citation type="journal article" date="2008" name="Genome Biol.">
        <title>Improved genome assembly and evidence-based global gene model set for the chordate Ciona intestinalis: new insight into intron and operon populations.</title>
        <authorList>
            <person name="Satou Y."/>
            <person name="Mineta K."/>
            <person name="Ogasawara M."/>
            <person name="Sasakura Y."/>
            <person name="Shoguchi E."/>
            <person name="Ueno K."/>
            <person name="Yamada L."/>
            <person name="Matsumoto J."/>
            <person name="Wasserscheid J."/>
            <person name="Dewar K."/>
            <person name="Wiley G.B."/>
            <person name="Macmil S.L."/>
            <person name="Roe B.A."/>
            <person name="Zeller R.W."/>
            <person name="Hastings K.E."/>
            <person name="Lemaire P."/>
            <person name="Lindquist E."/>
            <person name="Endo T."/>
            <person name="Hotta K."/>
            <person name="Inaba K."/>
        </authorList>
    </citation>
    <scope>NUCLEOTIDE SEQUENCE [LARGE SCALE GENOMIC DNA]</scope>
    <source>
        <strain evidence="3">wild type</strain>
    </source>
</reference>
<dbReference type="KEGG" id="cin:100181003"/>
<dbReference type="GeneTree" id="ENSGT00940000164287"/>
<dbReference type="InParanoid" id="A0A1W5BGX7"/>
<keyword evidence="1" id="KW-0175">Coiled coil</keyword>
<reference evidence="4" key="1">
    <citation type="journal article" date="2002" name="Science">
        <title>The draft genome of Ciona intestinalis: insights into chordate and vertebrate origins.</title>
        <authorList>
            <person name="Dehal P."/>
            <person name="Satou Y."/>
            <person name="Campbell R.K."/>
            <person name="Chapman J."/>
            <person name="Degnan B."/>
            <person name="De Tomaso A."/>
            <person name="Davidson B."/>
            <person name="Di Gregorio A."/>
            <person name="Gelpke M."/>
            <person name="Goodstein D.M."/>
            <person name="Harafuji N."/>
            <person name="Hastings K.E."/>
            <person name="Ho I."/>
            <person name="Hotta K."/>
            <person name="Huang W."/>
            <person name="Kawashima T."/>
            <person name="Lemaire P."/>
            <person name="Martinez D."/>
            <person name="Meinertzhagen I.A."/>
            <person name="Necula S."/>
            <person name="Nonaka M."/>
            <person name="Putnam N."/>
            <person name="Rash S."/>
            <person name="Saiga H."/>
            <person name="Satake M."/>
            <person name="Terry A."/>
            <person name="Yamada L."/>
            <person name="Wang H.G."/>
            <person name="Awazu S."/>
            <person name="Azumi K."/>
            <person name="Boore J."/>
            <person name="Branno M."/>
            <person name="Chin-Bow S."/>
            <person name="DeSantis R."/>
            <person name="Doyle S."/>
            <person name="Francino P."/>
            <person name="Keys D.N."/>
            <person name="Haga S."/>
            <person name="Hayashi H."/>
            <person name="Hino K."/>
            <person name="Imai K.S."/>
            <person name="Inaba K."/>
            <person name="Kano S."/>
            <person name="Kobayashi K."/>
            <person name="Kobayashi M."/>
            <person name="Lee B.I."/>
            <person name="Makabe K.W."/>
            <person name="Manohar C."/>
            <person name="Matassi G."/>
            <person name="Medina M."/>
            <person name="Mochizuki Y."/>
            <person name="Mount S."/>
            <person name="Morishita T."/>
            <person name="Miura S."/>
            <person name="Nakayama A."/>
            <person name="Nishizaka S."/>
            <person name="Nomoto H."/>
            <person name="Ohta F."/>
            <person name="Oishi K."/>
            <person name="Rigoutsos I."/>
            <person name="Sano M."/>
            <person name="Sasaki A."/>
            <person name="Sasakura Y."/>
            <person name="Shoguchi E."/>
            <person name="Shin-i T."/>
            <person name="Spagnuolo A."/>
            <person name="Stainier D."/>
            <person name="Suzuki M.M."/>
            <person name="Tassy O."/>
            <person name="Takatori N."/>
            <person name="Tokuoka M."/>
            <person name="Yagi K."/>
            <person name="Yoshizaki F."/>
            <person name="Wada S."/>
            <person name="Zhang C."/>
            <person name="Hyatt P.D."/>
            <person name="Larimer F."/>
            <person name="Detter C."/>
            <person name="Doggett N."/>
            <person name="Glavina T."/>
            <person name="Hawkins T."/>
            <person name="Richardson P."/>
            <person name="Lucas S."/>
            <person name="Kohara Y."/>
            <person name="Levine M."/>
            <person name="Satoh N."/>
            <person name="Rokhsar D.S."/>
        </authorList>
    </citation>
    <scope>NUCLEOTIDE SEQUENCE [LARGE SCALE GENOMIC DNA]</scope>
</reference>
<keyword evidence="2" id="KW-1133">Transmembrane helix</keyword>
<feature type="transmembrane region" description="Helical" evidence="2">
    <location>
        <begin position="205"/>
        <end position="225"/>
    </location>
</feature>
<dbReference type="OMA" id="HMIVEHD"/>
<evidence type="ECO:0000313" key="3">
    <source>
        <dbReference type="Ensembl" id="ENSCINP00000027343.2"/>
    </source>
</evidence>
<dbReference type="Ensembl" id="ENSCINT00000027589.2">
    <property type="protein sequence ID" value="ENSCINP00000027343.2"/>
    <property type="gene ID" value="ENSCING00000015409.2"/>
</dbReference>
<evidence type="ECO:0000256" key="1">
    <source>
        <dbReference type="SAM" id="Coils"/>
    </source>
</evidence>
<dbReference type="RefSeq" id="XP_026690669.1">
    <property type="nucleotide sequence ID" value="XM_026834868.1"/>
</dbReference>
<dbReference type="eggNOG" id="ENOG502QWCS">
    <property type="taxonomic scope" value="Eukaryota"/>
</dbReference>
<dbReference type="PANTHER" id="PTHR28624">
    <property type="entry name" value="COILED-COIL DOMAIN-CONTAINING PROTEIN 51"/>
    <property type="match status" value="1"/>
</dbReference>
<gene>
    <name evidence="3" type="primary">LOC100181003</name>
</gene>
<organism evidence="3 4">
    <name type="scientific">Ciona intestinalis</name>
    <name type="common">Transparent sea squirt</name>
    <name type="synonym">Ascidia intestinalis</name>
    <dbReference type="NCBI Taxonomy" id="7719"/>
    <lineage>
        <taxon>Eukaryota</taxon>
        <taxon>Metazoa</taxon>
        <taxon>Chordata</taxon>
        <taxon>Tunicata</taxon>
        <taxon>Ascidiacea</taxon>
        <taxon>Phlebobranchia</taxon>
        <taxon>Cionidae</taxon>
        <taxon>Ciona</taxon>
    </lineage>
</organism>
<dbReference type="AlphaFoldDB" id="A0A1W5BGX7"/>
<feature type="transmembrane region" description="Helical" evidence="2">
    <location>
        <begin position="386"/>
        <end position="408"/>
    </location>
</feature>
<keyword evidence="2" id="KW-0812">Transmembrane</keyword>
<dbReference type="OrthoDB" id="6243211at2759"/>
<feature type="coiled-coil region" evidence="1">
    <location>
        <begin position="326"/>
        <end position="353"/>
    </location>
</feature>
<dbReference type="STRING" id="7719.ENSCINP00000027343"/>
<dbReference type="Proteomes" id="UP000008144">
    <property type="component" value="Chromosome 1"/>
</dbReference>
<dbReference type="InterPro" id="IPR037660">
    <property type="entry name" value="CCDC51"/>
</dbReference>
<accession>F6X832</accession>
<dbReference type="GeneID" id="100181003"/>
<reference evidence="3" key="3">
    <citation type="submission" date="2025-08" db="UniProtKB">
        <authorList>
            <consortium name="Ensembl"/>
        </authorList>
    </citation>
    <scope>IDENTIFICATION</scope>
</reference>
<reference evidence="3" key="4">
    <citation type="submission" date="2025-09" db="UniProtKB">
        <authorList>
            <consortium name="Ensembl"/>
        </authorList>
    </citation>
    <scope>IDENTIFICATION</scope>
</reference>
<keyword evidence="2" id="KW-0472">Membrane</keyword>
<proteinExistence type="predicted"/>
<dbReference type="PANTHER" id="PTHR28624:SF1">
    <property type="entry name" value="MITOCHONDRIAL POTASSIUM CHANNEL"/>
    <property type="match status" value="1"/>
</dbReference>
<dbReference type="EMBL" id="EAAA01000334">
    <property type="status" value="NOT_ANNOTATED_CDS"/>
    <property type="molecule type" value="Genomic_DNA"/>
</dbReference>
<accession>A0A1W5BGX7</accession>
<evidence type="ECO:0000256" key="2">
    <source>
        <dbReference type="SAM" id="Phobius"/>
    </source>
</evidence>